<feature type="chain" id="PRO_5030902127" description="Secreted protein" evidence="1">
    <location>
        <begin position="20"/>
        <end position="104"/>
    </location>
</feature>
<evidence type="ECO:0000256" key="1">
    <source>
        <dbReference type="SAM" id="SignalP"/>
    </source>
</evidence>
<protein>
    <recommendedName>
        <fullName evidence="3">Secreted protein</fullName>
    </recommendedName>
</protein>
<dbReference type="EMBL" id="HBGA01141886">
    <property type="protein sequence ID" value="CAD9040824.1"/>
    <property type="molecule type" value="Transcribed_RNA"/>
</dbReference>
<dbReference type="AlphaFoldDB" id="A0A7S1NT46"/>
<gene>
    <name evidence="2" type="ORF">EGYM00392_LOCUS51993</name>
</gene>
<proteinExistence type="predicted"/>
<accession>A0A7S1NT46</accession>
<feature type="signal peptide" evidence="1">
    <location>
        <begin position="1"/>
        <end position="19"/>
    </location>
</feature>
<name>A0A7S1NT46_9EUGL</name>
<sequence length="104" mass="11948">MWVNLIFLFFSVTHKRVGGDLSKTLLTQVPILSSMWTNVSHKGQSFPFKKAWKTTKLVPHGALAGAWSGLVECQFRCHHTYRTLRQPQSKSIHSSPLRFFIFLC</sequence>
<organism evidence="2">
    <name type="scientific">Eutreptiella gymnastica</name>
    <dbReference type="NCBI Taxonomy" id="73025"/>
    <lineage>
        <taxon>Eukaryota</taxon>
        <taxon>Discoba</taxon>
        <taxon>Euglenozoa</taxon>
        <taxon>Euglenida</taxon>
        <taxon>Spirocuta</taxon>
        <taxon>Euglenophyceae</taxon>
        <taxon>Eutreptiales</taxon>
        <taxon>Eutreptiaceae</taxon>
        <taxon>Eutreptiella</taxon>
    </lineage>
</organism>
<keyword evidence="1" id="KW-0732">Signal</keyword>
<reference evidence="2" key="1">
    <citation type="submission" date="2021-01" db="EMBL/GenBank/DDBJ databases">
        <authorList>
            <person name="Corre E."/>
            <person name="Pelletier E."/>
            <person name="Niang G."/>
            <person name="Scheremetjew M."/>
            <person name="Finn R."/>
            <person name="Kale V."/>
            <person name="Holt S."/>
            <person name="Cochrane G."/>
            <person name="Meng A."/>
            <person name="Brown T."/>
            <person name="Cohen L."/>
        </authorList>
    </citation>
    <scope>NUCLEOTIDE SEQUENCE</scope>
    <source>
        <strain evidence="2">NIES-381</strain>
    </source>
</reference>
<evidence type="ECO:0000313" key="2">
    <source>
        <dbReference type="EMBL" id="CAD9040824.1"/>
    </source>
</evidence>
<evidence type="ECO:0008006" key="3">
    <source>
        <dbReference type="Google" id="ProtNLM"/>
    </source>
</evidence>